<dbReference type="Proteomes" id="UP001168540">
    <property type="component" value="Unassembled WGS sequence"/>
</dbReference>
<dbReference type="PROSITE" id="PS51077">
    <property type="entry name" value="HTH_ICLR"/>
    <property type="match status" value="1"/>
</dbReference>
<dbReference type="PANTHER" id="PTHR30136:SF34">
    <property type="entry name" value="TRANSCRIPTIONAL REGULATOR"/>
    <property type="match status" value="1"/>
</dbReference>
<organism evidence="2 3">
    <name type="scientific">Crenobacter oryzisoli</name>
    <dbReference type="NCBI Taxonomy" id="3056844"/>
    <lineage>
        <taxon>Bacteria</taxon>
        <taxon>Pseudomonadati</taxon>
        <taxon>Pseudomonadota</taxon>
        <taxon>Betaproteobacteria</taxon>
        <taxon>Neisseriales</taxon>
        <taxon>Neisseriaceae</taxon>
        <taxon>Crenobacter</taxon>
    </lineage>
</organism>
<evidence type="ECO:0000259" key="1">
    <source>
        <dbReference type="PROSITE" id="PS51077"/>
    </source>
</evidence>
<dbReference type="InterPro" id="IPR036388">
    <property type="entry name" value="WH-like_DNA-bd_sf"/>
</dbReference>
<proteinExistence type="predicted"/>
<evidence type="ECO:0000313" key="2">
    <source>
        <dbReference type="EMBL" id="MDN0077351.1"/>
    </source>
</evidence>
<dbReference type="EMBL" id="JAUEDK010000063">
    <property type="protein sequence ID" value="MDN0077351.1"/>
    <property type="molecule type" value="Genomic_DNA"/>
</dbReference>
<dbReference type="Pfam" id="PF09339">
    <property type="entry name" value="HTH_IclR"/>
    <property type="match status" value="1"/>
</dbReference>
<dbReference type="RefSeq" id="WP_289831992.1">
    <property type="nucleotide sequence ID" value="NZ_JAUEDK010000063.1"/>
</dbReference>
<sequence length="87" mass="9746">METTHTPFERGLAVLQAFSPANPTMSATELSALTGISYSAVYRCLYTLTKMGFVNREEKGCFSLTPKILTLSKAYRKLWDEPSSINY</sequence>
<dbReference type="InterPro" id="IPR005471">
    <property type="entry name" value="Tscrpt_reg_IclR_N"/>
</dbReference>
<comment type="caution">
    <text evidence="2">The sequence shown here is derived from an EMBL/GenBank/DDBJ whole genome shotgun (WGS) entry which is preliminary data.</text>
</comment>
<dbReference type="InterPro" id="IPR036390">
    <property type="entry name" value="WH_DNA-bd_sf"/>
</dbReference>
<dbReference type="SMART" id="SM00346">
    <property type="entry name" value="HTH_ICLR"/>
    <property type="match status" value="1"/>
</dbReference>
<evidence type="ECO:0000313" key="3">
    <source>
        <dbReference type="Proteomes" id="UP001168540"/>
    </source>
</evidence>
<dbReference type="SUPFAM" id="SSF46785">
    <property type="entry name" value="Winged helix' DNA-binding domain"/>
    <property type="match status" value="1"/>
</dbReference>
<name>A0ABT7XU86_9NEIS</name>
<reference evidence="2" key="1">
    <citation type="submission" date="2023-06" db="EMBL/GenBank/DDBJ databases">
        <authorList>
            <person name="Zhang S."/>
        </authorList>
    </citation>
    <scope>NUCLEOTIDE SEQUENCE</scope>
    <source>
        <strain evidence="2">SG2303</strain>
    </source>
</reference>
<accession>A0ABT7XU86</accession>
<feature type="domain" description="HTH iclR-type" evidence="1">
    <location>
        <begin position="5"/>
        <end position="66"/>
    </location>
</feature>
<gene>
    <name evidence="2" type="ORF">QU481_21215</name>
</gene>
<dbReference type="PANTHER" id="PTHR30136">
    <property type="entry name" value="HELIX-TURN-HELIX TRANSCRIPTIONAL REGULATOR, ICLR FAMILY"/>
    <property type="match status" value="1"/>
</dbReference>
<dbReference type="Gene3D" id="1.10.10.10">
    <property type="entry name" value="Winged helix-like DNA-binding domain superfamily/Winged helix DNA-binding domain"/>
    <property type="match status" value="1"/>
</dbReference>
<dbReference type="InterPro" id="IPR050707">
    <property type="entry name" value="HTH_MetabolicPath_Reg"/>
</dbReference>
<keyword evidence="3" id="KW-1185">Reference proteome</keyword>
<protein>
    <submittedName>
        <fullName evidence="2">Helix-turn-helix domain-containing protein</fullName>
    </submittedName>
</protein>